<keyword evidence="6" id="KW-0804">Transcription</keyword>
<dbReference type="Proteomes" id="UP000251960">
    <property type="component" value="Chromosome 5"/>
</dbReference>
<feature type="compositionally biased region" description="Polar residues" evidence="9">
    <location>
        <begin position="386"/>
        <end position="395"/>
    </location>
</feature>
<evidence type="ECO:0000256" key="1">
    <source>
        <dbReference type="ARBA" id="ARBA00022723"/>
    </source>
</evidence>
<evidence type="ECO:0000313" key="12">
    <source>
        <dbReference type="Proteomes" id="UP000251960"/>
    </source>
</evidence>
<keyword evidence="7 8" id="KW-0539">Nucleus</keyword>
<dbReference type="InterPro" id="IPR045174">
    <property type="entry name" value="Dof"/>
</dbReference>
<dbReference type="PROSITE" id="PS01361">
    <property type="entry name" value="ZF_DOF_1"/>
    <property type="match status" value="1"/>
</dbReference>
<dbReference type="GO" id="GO:0003700">
    <property type="term" value="F:DNA-binding transcription factor activity"/>
    <property type="evidence" value="ECO:0007669"/>
    <property type="project" value="InterPro"/>
</dbReference>
<gene>
    <name evidence="11" type="primary">CDF1</name>
    <name evidence="11" type="ORF">Zm00014a_028088</name>
</gene>
<evidence type="ECO:0000256" key="4">
    <source>
        <dbReference type="ARBA" id="ARBA00023015"/>
    </source>
</evidence>
<dbReference type="AlphaFoldDB" id="A0A3L6EWC0"/>
<evidence type="ECO:0000256" key="3">
    <source>
        <dbReference type="ARBA" id="ARBA00022833"/>
    </source>
</evidence>
<feature type="compositionally biased region" description="Low complexity" evidence="9">
    <location>
        <begin position="296"/>
        <end position="309"/>
    </location>
</feature>
<proteinExistence type="predicted"/>
<keyword evidence="2 8" id="KW-0863">Zinc-finger</keyword>
<reference evidence="11 12" key="1">
    <citation type="journal article" date="2018" name="Nat. Genet.">
        <title>Extensive intraspecific gene order and gene structural variations between Mo17 and other maize genomes.</title>
        <authorList>
            <person name="Sun S."/>
            <person name="Zhou Y."/>
            <person name="Chen J."/>
            <person name="Shi J."/>
            <person name="Zhao H."/>
            <person name="Zhao H."/>
            <person name="Song W."/>
            <person name="Zhang M."/>
            <person name="Cui Y."/>
            <person name="Dong X."/>
            <person name="Liu H."/>
            <person name="Ma X."/>
            <person name="Jiao Y."/>
            <person name="Wang B."/>
            <person name="Wei X."/>
            <person name="Stein J.C."/>
            <person name="Glaubitz J.C."/>
            <person name="Lu F."/>
            <person name="Yu G."/>
            <person name="Liang C."/>
            <person name="Fengler K."/>
            <person name="Li B."/>
            <person name="Rafalski A."/>
            <person name="Schnable P.S."/>
            <person name="Ware D.H."/>
            <person name="Buckler E.S."/>
            <person name="Lai J."/>
        </authorList>
    </citation>
    <scope>NUCLEOTIDE SEQUENCE [LARGE SCALE GENOMIC DNA]</scope>
    <source>
        <strain evidence="12">cv. Missouri 17</strain>
        <tissue evidence="11">Seedling</tissue>
    </source>
</reference>
<dbReference type="GO" id="GO:0003677">
    <property type="term" value="F:DNA binding"/>
    <property type="evidence" value="ECO:0007669"/>
    <property type="project" value="UniProtKB-UniRule"/>
</dbReference>
<dbReference type="EMBL" id="NCVQ01000006">
    <property type="protein sequence ID" value="PWZ24321.1"/>
    <property type="molecule type" value="Genomic_DNA"/>
</dbReference>
<organism evidence="11 12">
    <name type="scientific">Zea mays</name>
    <name type="common">Maize</name>
    <dbReference type="NCBI Taxonomy" id="4577"/>
    <lineage>
        <taxon>Eukaryota</taxon>
        <taxon>Viridiplantae</taxon>
        <taxon>Streptophyta</taxon>
        <taxon>Embryophyta</taxon>
        <taxon>Tracheophyta</taxon>
        <taxon>Spermatophyta</taxon>
        <taxon>Magnoliopsida</taxon>
        <taxon>Liliopsida</taxon>
        <taxon>Poales</taxon>
        <taxon>Poaceae</taxon>
        <taxon>PACMAD clade</taxon>
        <taxon>Panicoideae</taxon>
        <taxon>Andropogonodae</taxon>
        <taxon>Andropogoneae</taxon>
        <taxon>Tripsacinae</taxon>
        <taxon>Zea</taxon>
    </lineage>
</organism>
<feature type="region of interest" description="Disordered" evidence="9">
    <location>
        <begin position="378"/>
        <end position="419"/>
    </location>
</feature>
<keyword evidence="5 8" id="KW-0238">DNA-binding</keyword>
<sequence length="436" mass="46176">MVAECQGGGDFLIKLFGKTIPVPEPEPESGDDAKDLQQSSSSCTEIVGAEDDPKEPSDGDAARQREKLREAADKVLPCPRCNSTDTKFCYFNNYNAKQPRHFCKRCQRYWTAGGAMRNVPVGAGRRKNKNAAASHSHLLHRTTTTANGAMLSFAPPGPGLACLCLDLAAQFGHLAPVRDAAGTPSRPCTCSEGSTDRDGTSSVVDESAASGDGPVQLHHHPASVNTGWPPYSSPPPAAPYFSPGISIPVYPAAPGYWGCMVPGAWSLPWPVQPQPPSSRSQGQGLSSSSSPPPPTTTTIGTPSVSSSSGAADFDSHALGLGLGKHPRDRDGDDGRKRNGSAHGSGSAKVWAPKTIRIDDVDEVARSSIWSLVGVRGDREQQGAAAQVTSSGQCSSPGACRPPRRPWRQARRSFTPTPSRSRARWRSMRALDFAIST</sequence>
<evidence type="ECO:0000256" key="6">
    <source>
        <dbReference type="ARBA" id="ARBA00023163"/>
    </source>
</evidence>
<dbReference type="ExpressionAtlas" id="A0A3L6EWC0">
    <property type="expression patterns" value="baseline"/>
</dbReference>
<evidence type="ECO:0000259" key="10">
    <source>
        <dbReference type="PROSITE" id="PS50884"/>
    </source>
</evidence>
<evidence type="ECO:0000256" key="7">
    <source>
        <dbReference type="ARBA" id="ARBA00023242"/>
    </source>
</evidence>
<feature type="region of interest" description="Disordered" evidence="9">
    <location>
        <begin position="272"/>
        <end position="348"/>
    </location>
</feature>
<keyword evidence="3" id="KW-0862">Zinc</keyword>
<evidence type="ECO:0000256" key="8">
    <source>
        <dbReference type="PROSITE-ProRule" id="PRU00071"/>
    </source>
</evidence>
<name>A0A3L6EWC0_MAIZE</name>
<evidence type="ECO:0000256" key="2">
    <source>
        <dbReference type="ARBA" id="ARBA00022771"/>
    </source>
</evidence>
<keyword evidence="1" id="KW-0479">Metal-binding</keyword>
<evidence type="ECO:0000313" key="11">
    <source>
        <dbReference type="EMBL" id="PWZ24321.1"/>
    </source>
</evidence>
<comment type="subcellular location">
    <subcellularLocation>
        <location evidence="8">Nucleus</location>
    </subcellularLocation>
</comment>
<evidence type="ECO:0000256" key="9">
    <source>
        <dbReference type="SAM" id="MobiDB-lite"/>
    </source>
</evidence>
<dbReference type="Pfam" id="PF02701">
    <property type="entry name" value="Zn_ribbon_Dof"/>
    <property type="match status" value="1"/>
</dbReference>
<dbReference type="PROSITE" id="PS50884">
    <property type="entry name" value="ZF_DOF_2"/>
    <property type="match status" value="1"/>
</dbReference>
<feature type="compositionally biased region" description="Low complexity" evidence="9">
    <location>
        <begin position="277"/>
        <end position="289"/>
    </location>
</feature>
<feature type="compositionally biased region" description="Basic and acidic residues" evidence="9">
    <location>
        <begin position="54"/>
        <end position="65"/>
    </location>
</feature>
<feature type="compositionally biased region" description="Basic residues" evidence="9">
    <location>
        <begin position="401"/>
        <end position="410"/>
    </location>
</feature>
<protein>
    <submittedName>
        <fullName evidence="11">Cyclic dof factor 1</fullName>
    </submittedName>
</protein>
<evidence type="ECO:0000256" key="5">
    <source>
        <dbReference type="ARBA" id="ARBA00023125"/>
    </source>
</evidence>
<comment type="caution">
    <text evidence="11">The sequence shown here is derived from an EMBL/GenBank/DDBJ whole genome shotgun (WGS) entry which is preliminary data.</text>
</comment>
<keyword evidence="4" id="KW-0805">Transcription regulation</keyword>
<dbReference type="InterPro" id="IPR003851">
    <property type="entry name" value="Znf_Dof"/>
</dbReference>
<accession>A0A3L6EWC0</accession>
<feature type="domain" description="Dof-type" evidence="10">
    <location>
        <begin position="76"/>
        <end position="130"/>
    </location>
</feature>
<feature type="region of interest" description="Disordered" evidence="9">
    <location>
        <begin position="179"/>
        <end position="228"/>
    </location>
</feature>
<dbReference type="GO" id="GO:0005634">
    <property type="term" value="C:nucleus"/>
    <property type="evidence" value="ECO:0007669"/>
    <property type="project" value="UniProtKB-SubCell"/>
</dbReference>
<feature type="compositionally biased region" description="Basic and acidic residues" evidence="9">
    <location>
        <begin position="325"/>
        <end position="336"/>
    </location>
</feature>
<dbReference type="PANTHER" id="PTHR31089">
    <property type="entry name" value="CYCLIC DOF FACTOR 2"/>
    <property type="match status" value="1"/>
</dbReference>
<dbReference type="GO" id="GO:0008270">
    <property type="term" value="F:zinc ion binding"/>
    <property type="evidence" value="ECO:0007669"/>
    <property type="project" value="UniProtKB-KW"/>
</dbReference>
<feature type="region of interest" description="Disordered" evidence="9">
    <location>
        <begin position="19"/>
        <end position="65"/>
    </location>
</feature>
<dbReference type="PANTHER" id="PTHR31089:SF74">
    <property type="entry name" value="DOF-TYPE ZINC FINGER DNA-BINDING FAMILY PROTEIN"/>
    <property type="match status" value="1"/>
</dbReference>